<protein>
    <submittedName>
        <fullName evidence="1">Uncharacterized protein</fullName>
    </submittedName>
</protein>
<reference evidence="1 2" key="1">
    <citation type="journal article" date="2016" name="Front. Microbiol.">
        <title>Genome Sequence of the Piezophilic, Mesophilic Sulfate-Reducing Bacterium Desulfovibrio indicus J2T.</title>
        <authorList>
            <person name="Cao J."/>
            <person name="Maignien L."/>
            <person name="Shao Z."/>
            <person name="Alain K."/>
            <person name="Jebbar M."/>
        </authorList>
    </citation>
    <scope>NUCLEOTIDE SEQUENCE [LARGE SCALE GENOMIC DNA]</scope>
    <source>
        <strain evidence="1 2">J2</strain>
    </source>
</reference>
<evidence type="ECO:0000313" key="1">
    <source>
        <dbReference type="EMBL" id="AMK10376.1"/>
    </source>
</evidence>
<organism evidence="1 2">
    <name type="scientific">Pseudodesulfovibrio indicus</name>
    <dbReference type="NCBI Taxonomy" id="1716143"/>
    <lineage>
        <taxon>Bacteria</taxon>
        <taxon>Pseudomonadati</taxon>
        <taxon>Thermodesulfobacteriota</taxon>
        <taxon>Desulfovibrionia</taxon>
        <taxon>Desulfovibrionales</taxon>
        <taxon>Desulfovibrionaceae</taxon>
    </lineage>
</organism>
<dbReference type="Proteomes" id="UP000055611">
    <property type="component" value="Chromosome"/>
</dbReference>
<name>A0ABM5YSM1_9BACT</name>
<gene>
    <name evidence="1" type="ORF">AWY79_04225</name>
</gene>
<dbReference type="EMBL" id="CP014206">
    <property type="protein sequence ID" value="AMK10376.1"/>
    <property type="molecule type" value="Genomic_DNA"/>
</dbReference>
<evidence type="ECO:0000313" key="2">
    <source>
        <dbReference type="Proteomes" id="UP000055611"/>
    </source>
</evidence>
<proteinExistence type="predicted"/>
<keyword evidence="2" id="KW-1185">Reference proteome</keyword>
<accession>A0ABM5YSM1</accession>
<sequence length="91" mass="9668">MLQGAELDGVGAGSVLESCCLRALPSKALQGGERVLFGGLVPVGGFRGGEGEGVLYFQLVEGEVGKDVPGLIFAKHNIKKYMPRSDYEHFN</sequence>